<protein>
    <recommendedName>
        <fullName evidence="3">HD domain-containing protein</fullName>
    </recommendedName>
</protein>
<evidence type="ECO:0000313" key="1">
    <source>
        <dbReference type="EMBL" id="OGK17753.1"/>
    </source>
</evidence>
<organism evidence="1 2">
    <name type="scientific">Candidatus Roizmanbacteria bacterium RIFCSPHIGHO2_01_FULL_39_8</name>
    <dbReference type="NCBI Taxonomy" id="1802033"/>
    <lineage>
        <taxon>Bacteria</taxon>
        <taxon>Candidatus Roizmaniibacteriota</taxon>
    </lineage>
</organism>
<dbReference type="SUPFAM" id="SSF109604">
    <property type="entry name" value="HD-domain/PDEase-like"/>
    <property type="match status" value="1"/>
</dbReference>
<comment type="caution">
    <text evidence="1">The sequence shown here is derived from an EMBL/GenBank/DDBJ whole genome shotgun (WGS) entry which is preliminary data.</text>
</comment>
<name>A0A1F7GFU9_9BACT</name>
<evidence type="ECO:0008006" key="3">
    <source>
        <dbReference type="Google" id="ProtNLM"/>
    </source>
</evidence>
<proteinExistence type="predicted"/>
<sequence>MNIFGIYSKYMIPPNLQEHMIRVATVGNAVSSNWKKDSEVDVARIAKTLLVHDTGNILFFDFKTFPIENEDHWRKVQTLFREKYGDDHAAVMTIAKEVGLDDKSLYILDTMPKTDFEHQIPDDQPELQICWYSDFRVAPYGITTLSKRFDDLVQRRKKSGYSKNKIQRWIKMKEYGVELEKKLQEKISIQLNSISENDVNGFKKKIGEFKY</sequence>
<accession>A0A1F7GFU9</accession>
<dbReference type="EMBL" id="MFZI01000080">
    <property type="protein sequence ID" value="OGK17753.1"/>
    <property type="molecule type" value="Genomic_DNA"/>
</dbReference>
<dbReference type="AlphaFoldDB" id="A0A1F7GFU9"/>
<evidence type="ECO:0000313" key="2">
    <source>
        <dbReference type="Proteomes" id="UP000177026"/>
    </source>
</evidence>
<dbReference type="Gene3D" id="1.10.3210.10">
    <property type="entry name" value="Hypothetical protein af1432"/>
    <property type="match status" value="1"/>
</dbReference>
<dbReference type="Proteomes" id="UP000177026">
    <property type="component" value="Unassembled WGS sequence"/>
</dbReference>
<gene>
    <name evidence="1" type="ORF">A2866_02120</name>
</gene>
<reference evidence="1 2" key="1">
    <citation type="journal article" date="2016" name="Nat. Commun.">
        <title>Thousands of microbial genomes shed light on interconnected biogeochemical processes in an aquifer system.</title>
        <authorList>
            <person name="Anantharaman K."/>
            <person name="Brown C.T."/>
            <person name="Hug L.A."/>
            <person name="Sharon I."/>
            <person name="Castelle C.J."/>
            <person name="Probst A.J."/>
            <person name="Thomas B.C."/>
            <person name="Singh A."/>
            <person name="Wilkins M.J."/>
            <person name="Karaoz U."/>
            <person name="Brodie E.L."/>
            <person name="Williams K.H."/>
            <person name="Hubbard S.S."/>
            <person name="Banfield J.F."/>
        </authorList>
    </citation>
    <scope>NUCLEOTIDE SEQUENCE [LARGE SCALE GENOMIC DNA]</scope>
</reference>